<keyword evidence="3" id="KW-1003">Cell membrane</keyword>
<keyword evidence="2" id="KW-0813">Transport</keyword>
<dbReference type="PANTHER" id="PTHR36122:SF2">
    <property type="entry name" value="NICOTINAMIDE RIBOSIDE TRANSPORTER PNUC"/>
    <property type="match status" value="1"/>
</dbReference>
<reference evidence="8" key="1">
    <citation type="submission" date="2020-05" db="EMBL/GenBank/DDBJ databases">
        <authorList>
            <person name="Chiriac C."/>
            <person name="Salcher M."/>
            <person name="Ghai R."/>
            <person name="Kavagutti S V."/>
        </authorList>
    </citation>
    <scope>NUCLEOTIDE SEQUENCE</scope>
</reference>
<dbReference type="Pfam" id="PF04973">
    <property type="entry name" value="NMN_transporter"/>
    <property type="match status" value="1"/>
</dbReference>
<evidence type="ECO:0000256" key="2">
    <source>
        <dbReference type="ARBA" id="ARBA00022448"/>
    </source>
</evidence>
<feature type="transmembrane region" description="Helical" evidence="7">
    <location>
        <begin position="66"/>
        <end position="83"/>
    </location>
</feature>
<dbReference type="GO" id="GO:0005886">
    <property type="term" value="C:plasma membrane"/>
    <property type="evidence" value="ECO:0007669"/>
    <property type="project" value="UniProtKB-SubCell"/>
</dbReference>
<sequence>MSQLFLSTAFSIASYQVTWLELAAVITSLTGVWLGTTGRNWTWPWWALSSALYCWLFYSWDLYASSATQIIFIVAAIWGWFGWGPKGARPRVGTSTQRVVVGVIGLGCTAALAPWLASIGAAATWPDSFGLIFSLIAQVIMVLQYRESWVVWFVVDAIYTIEYATQGLLFTSLVYAIFTVIAVRGWLNWKDNLNTPTLSNSGN</sequence>
<evidence type="ECO:0000256" key="5">
    <source>
        <dbReference type="ARBA" id="ARBA00022989"/>
    </source>
</evidence>
<feature type="transmembrane region" description="Helical" evidence="7">
    <location>
        <begin position="12"/>
        <end position="34"/>
    </location>
</feature>
<evidence type="ECO:0000256" key="3">
    <source>
        <dbReference type="ARBA" id="ARBA00022475"/>
    </source>
</evidence>
<feature type="transmembrane region" description="Helical" evidence="7">
    <location>
        <begin position="131"/>
        <end position="155"/>
    </location>
</feature>
<evidence type="ECO:0000256" key="1">
    <source>
        <dbReference type="ARBA" id="ARBA00004651"/>
    </source>
</evidence>
<dbReference type="GO" id="GO:0034257">
    <property type="term" value="F:nicotinamide riboside transmembrane transporter activity"/>
    <property type="evidence" value="ECO:0007669"/>
    <property type="project" value="InterPro"/>
</dbReference>
<keyword evidence="6 7" id="KW-0472">Membrane</keyword>
<evidence type="ECO:0000313" key="8">
    <source>
        <dbReference type="EMBL" id="CAB4342132.1"/>
    </source>
</evidence>
<feature type="transmembrane region" description="Helical" evidence="7">
    <location>
        <begin position="99"/>
        <end position="125"/>
    </location>
</feature>
<dbReference type="InterPro" id="IPR006419">
    <property type="entry name" value="NMN_transpt_PnuC"/>
</dbReference>
<evidence type="ECO:0000256" key="6">
    <source>
        <dbReference type="ARBA" id="ARBA00023136"/>
    </source>
</evidence>
<proteinExistence type="predicted"/>
<dbReference type="EMBL" id="CAESAJ010000131">
    <property type="protein sequence ID" value="CAB4342132.1"/>
    <property type="molecule type" value="Genomic_DNA"/>
</dbReference>
<keyword evidence="5 7" id="KW-1133">Transmembrane helix</keyword>
<evidence type="ECO:0000256" key="7">
    <source>
        <dbReference type="SAM" id="Phobius"/>
    </source>
</evidence>
<evidence type="ECO:0000256" key="4">
    <source>
        <dbReference type="ARBA" id="ARBA00022692"/>
    </source>
</evidence>
<dbReference type="PANTHER" id="PTHR36122">
    <property type="entry name" value="NICOTINAMIDE RIBOSIDE TRANSPORTER PNUC"/>
    <property type="match status" value="1"/>
</dbReference>
<feature type="transmembrane region" description="Helical" evidence="7">
    <location>
        <begin position="167"/>
        <end position="187"/>
    </location>
</feature>
<protein>
    <submittedName>
        <fullName evidence="8">Unannotated protein</fullName>
    </submittedName>
</protein>
<keyword evidence="4 7" id="KW-0812">Transmembrane</keyword>
<organism evidence="8">
    <name type="scientific">freshwater metagenome</name>
    <dbReference type="NCBI Taxonomy" id="449393"/>
    <lineage>
        <taxon>unclassified sequences</taxon>
        <taxon>metagenomes</taxon>
        <taxon>ecological metagenomes</taxon>
    </lineage>
</organism>
<accession>A0A6J5ZLT3</accession>
<name>A0A6J5ZLT3_9ZZZZ</name>
<gene>
    <name evidence="8" type="ORF">UFOPK3770_01053</name>
</gene>
<comment type="subcellular location">
    <subcellularLocation>
        <location evidence="1">Cell membrane</location>
        <topology evidence="1">Multi-pass membrane protein</topology>
    </subcellularLocation>
</comment>
<dbReference type="NCBIfam" id="TIGR01528">
    <property type="entry name" value="NMN_trans_PnuC"/>
    <property type="match status" value="1"/>
</dbReference>
<dbReference type="AlphaFoldDB" id="A0A6J5ZLT3"/>